<dbReference type="PANTHER" id="PTHR22912">
    <property type="entry name" value="DISULFIDE OXIDOREDUCTASE"/>
    <property type="match status" value="1"/>
</dbReference>
<keyword evidence="14" id="KW-0547">Nucleotide-binding</keyword>
<name>A0A9D1F8P7_9FIRM</name>
<feature type="binding site" evidence="14">
    <location>
        <begin position="142"/>
        <end position="144"/>
    </location>
    <ligand>
        <name>FAD</name>
        <dbReference type="ChEBI" id="CHEBI:57692"/>
    </ligand>
</feature>
<organism evidence="19 20">
    <name type="scientific">Candidatus Avoscillospira avistercoris</name>
    <dbReference type="NCBI Taxonomy" id="2840707"/>
    <lineage>
        <taxon>Bacteria</taxon>
        <taxon>Bacillati</taxon>
        <taxon>Bacillota</taxon>
        <taxon>Clostridia</taxon>
        <taxon>Eubacteriales</taxon>
        <taxon>Oscillospiraceae</taxon>
        <taxon>Oscillospiraceae incertae sedis</taxon>
        <taxon>Candidatus Avoscillospira</taxon>
    </lineage>
</organism>
<reference evidence="19" key="1">
    <citation type="submission" date="2020-10" db="EMBL/GenBank/DDBJ databases">
        <authorList>
            <person name="Gilroy R."/>
        </authorList>
    </citation>
    <scope>NUCLEOTIDE SEQUENCE</scope>
    <source>
        <strain evidence="19">ChiBcec16-1751</strain>
    </source>
</reference>
<feature type="active site" description="Proton acceptor" evidence="13">
    <location>
        <position position="442"/>
    </location>
</feature>
<evidence type="ECO:0000256" key="14">
    <source>
        <dbReference type="PIRSR" id="PIRSR000350-3"/>
    </source>
</evidence>
<dbReference type="SUPFAM" id="SSF55424">
    <property type="entry name" value="FAD/NAD-linked reductases, dimerisation (C-terminal) domain"/>
    <property type="match status" value="1"/>
</dbReference>
<feature type="binding site" evidence="14">
    <location>
        <begin position="315"/>
        <end position="318"/>
    </location>
    <ligand>
        <name>FAD</name>
        <dbReference type="ChEBI" id="CHEBI:57692"/>
    </ligand>
</feature>
<evidence type="ECO:0000256" key="4">
    <source>
        <dbReference type="ARBA" id="ARBA00016961"/>
    </source>
</evidence>
<feature type="domain" description="FAD/NAD(P)-binding" evidence="18">
    <location>
        <begin position="4"/>
        <end position="324"/>
    </location>
</feature>
<dbReference type="PANTHER" id="PTHR22912:SF217">
    <property type="entry name" value="DIHYDROLIPOYL DEHYDROGENASE"/>
    <property type="match status" value="1"/>
</dbReference>
<evidence type="ECO:0000256" key="2">
    <source>
        <dbReference type="ARBA" id="ARBA00007532"/>
    </source>
</evidence>
<evidence type="ECO:0000256" key="1">
    <source>
        <dbReference type="ARBA" id="ARBA00004496"/>
    </source>
</evidence>
<dbReference type="PRINTS" id="PR00411">
    <property type="entry name" value="PNDRDTASEI"/>
</dbReference>
<gene>
    <name evidence="19" type="primary">lpdA</name>
    <name evidence="19" type="ORF">IAA83_03280</name>
</gene>
<evidence type="ECO:0000256" key="3">
    <source>
        <dbReference type="ARBA" id="ARBA00012608"/>
    </source>
</evidence>
<dbReference type="InterPro" id="IPR001100">
    <property type="entry name" value="Pyr_nuc-diS_OxRdtase"/>
</dbReference>
<feature type="disulfide bond" description="Redox-active" evidence="15">
    <location>
        <begin position="41"/>
        <end position="46"/>
    </location>
</feature>
<evidence type="ECO:0000256" key="16">
    <source>
        <dbReference type="RuleBase" id="RU003692"/>
    </source>
</evidence>
<evidence type="ECO:0000256" key="10">
    <source>
        <dbReference type="ARBA" id="ARBA00023157"/>
    </source>
</evidence>
<feature type="binding site" evidence="14">
    <location>
        <position position="50"/>
    </location>
    <ligand>
        <name>FAD</name>
        <dbReference type="ChEBI" id="CHEBI:57692"/>
    </ligand>
</feature>
<evidence type="ECO:0000256" key="11">
    <source>
        <dbReference type="ARBA" id="ARBA00023284"/>
    </source>
</evidence>
<keyword evidence="6 16" id="KW-0285">Flavoprotein</keyword>
<sequence>MDKFDVVVIGGGPGGYLCAERAAQGGLKAAVIEQRSLGGVCVNEGCIPTKSLLYCAKQYAAARHGADYGVLTGEVRYDHAKVVQRKDKVIKTLISGIGVTMSSHNIKVYSATARIEGRAADGTFTVYAGEELIAADRLVIATGSVTAVPPVTGLKEGLESGFVLTNREILDLQELPDSLVCIGGGVIGLEMACYFATVGVKVTVIEMMDKIAGPTDADICKTLMKTYEKEGMEFKLSAKVLEIGKDSVTYEDAAGKHTLTCGKVLLSAGRRANVEGVGLEVLGVETVRGAVVTDRHLCTNVPGVYAIGDCNGKLMLAHTAYREAEVAVNHMLGIKDEMRYEAVPSVIYTNPEVAFVGETKASAEQKGMRVQEVKAPMMYSGRYVAETMNGDGFCKLVYDLDRNCLVGVHMIGPYASEMIYGAAMMLETQLPASQLKKIVFPHPTVCEVIREALFKL</sequence>
<comment type="similarity">
    <text evidence="2 16">Belongs to the class-I pyridine nucleotide-disulfide oxidoreductase family.</text>
</comment>
<keyword evidence="11 16" id="KW-0676">Redox-active center</keyword>
<dbReference type="Pfam" id="PF02852">
    <property type="entry name" value="Pyr_redox_dim"/>
    <property type="match status" value="1"/>
</dbReference>
<dbReference type="AlphaFoldDB" id="A0A9D1F8P7"/>
<dbReference type="GO" id="GO:0005737">
    <property type="term" value="C:cytoplasm"/>
    <property type="evidence" value="ECO:0007669"/>
    <property type="project" value="UniProtKB-SubCell"/>
</dbReference>
<evidence type="ECO:0000256" key="12">
    <source>
        <dbReference type="ARBA" id="ARBA00049187"/>
    </source>
</evidence>
<dbReference type="PROSITE" id="PS00076">
    <property type="entry name" value="PYRIDINE_REDOX_1"/>
    <property type="match status" value="1"/>
</dbReference>
<keyword evidence="5" id="KW-0963">Cytoplasm</keyword>
<dbReference type="PRINTS" id="PR00368">
    <property type="entry name" value="FADPNR"/>
</dbReference>
<comment type="subcellular location">
    <subcellularLocation>
        <location evidence="1">Cytoplasm</location>
    </subcellularLocation>
</comment>
<evidence type="ECO:0000256" key="7">
    <source>
        <dbReference type="ARBA" id="ARBA00022827"/>
    </source>
</evidence>
<dbReference type="GO" id="GO:0004148">
    <property type="term" value="F:dihydrolipoyl dehydrogenase (NADH) activity"/>
    <property type="evidence" value="ECO:0007669"/>
    <property type="project" value="UniProtKB-EC"/>
</dbReference>
<dbReference type="InterPro" id="IPR016156">
    <property type="entry name" value="FAD/NAD-linked_Rdtase_dimer_sf"/>
</dbReference>
<evidence type="ECO:0000256" key="13">
    <source>
        <dbReference type="PIRSR" id="PIRSR000350-2"/>
    </source>
</evidence>
<evidence type="ECO:0000256" key="5">
    <source>
        <dbReference type="ARBA" id="ARBA00022490"/>
    </source>
</evidence>
<feature type="binding site" evidence="14">
    <location>
        <position position="269"/>
    </location>
    <ligand>
        <name>NAD(+)</name>
        <dbReference type="ChEBI" id="CHEBI:57540"/>
    </ligand>
</feature>
<feature type="domain" description="Pyridine nucleotide-disulphide oxidoreductase dimerisation" evidence="17">
    <location>
        <begin position="343"/>
        <end position="452"/>
    </location>
</feature>
<evidence type="ECO:0000256" key="6">
    <source>
        <dbReference type="ARBA" id="ARBA00022630"/>
    </source>
</evidence>
<dbReference type="GO" id="GO:0006103">
    <property type="term" value="P:2-oxoglutarate metabolic process"/>
    <property type="evidence" value="ECO:0007669"/>
    <property type="project" value="TreeGrafter"/>
</dbReference>
<dbReference type="PIRSF" id="PIRSF000350">
    <property type="entry name" value="Mercury_reductase_MerA"/>
    <property type="match status" value="1"/>
</dbReference>
<feature type="binding site" evidence="14">
    <location>
        <position position="206"/>
    </location>
    <ligand>
        <name>NAD(+)</name>
        <dbReference type="ChEBI" id="CHEBI:57540"/>
    </ligand>
</feature>
<evidence type="ECO:0000259" key="17">
    <source>
        <dbReference type="Pfam" id="PF02852"/>
    </source>
</evidence>
<dbReference type="InterPro" id="IPR036188">
    <property type="entry name" value="FAD/NAD-bd_sf"/>
</dbReference>
<dbReference type="Gene3D" id="3.50.50.60">
    <property type="entry name" value="FAD/NAD(P)-binding domain"/>
    <property type="match status" value="2"/>
</dbReference>
<protein>
    <recommendedName>
        <fullName evidence="4 16">Dihydrolipoyl dehydrogenase</fullName>
        <ecNumber evidence="3 16">1.8.1.4</ecNumber>
    </recommendedName>
</protein>
<dbReference type="GO" id="GO:0050660">
    <property type="term" value="F:flavin adenine dinucleotide binding"/>
    <property type="evidence" value="ECO:0007669"/>
    <property type="project" value="InterPro"/>
</dbReference>
<dbReference type="FunFam" id="3.30.390.30:FF:000001">
    <property type="entry name" value="Dihydrolipoyl dehydrogenase"/>
    <property type="match status" value="1"/>
</dbReference>
<dbReference type="EMBL" id="DVJJ01000051">
    <property type="protein sequence ID" value="HIS64378.1"/>
    <property type="molecule type" value="Genomic_DNA"/>
</dbReference>
<evidence type="ECO:0000259" key="18">
    <source>
        <dbReference type="Pfam" id="PF07992"/>
    </source>
</evidence>
<keyword evidence="10" id="KW-1015">Disulfide bond</keyword>
<comment type="cofactor">
    <cofactor evidence="14 16">
        <name>FAD</name>
        <dbReference type="ChEBI" id="CHEBI:57692"/>
    </cofactor>
    <text evidence="14 16">Binds 1 FAD per subunit.</text>
</comment>
<evidence type="ECO:0000256" key="9">
    <source>
        <dbReference type="ARBA" id="ARBA00023027"/>
    </source>
</evidence>
<dbReference type="InterPro" id="IPR023753">
    <property type="entry name" value="FAD/NAD-binding_dom"/>
</dbReference>
<comment type="caution">
    <text evidence="19">The sequence shown here is derived from an EMBL/GenBank/DDBJ whole genome shotgun (WGS) entry which is preliminary data.</text>
</comment>
<evidence type="ECO:0000313" key="19">
    <source>
        <dbReference type="EMBL" id="HIS64378.1"/>
    </source>
</evidence>
<dbReference type="Gene3D" id="3.30.390.30">
    <property type="match status" value="1"/>
</dbReference>
<proteinExistence type="inferred from homology"/>
<evidence type="ECO:0000256" key="8">
    <source>
        <dbReference type="ARBA" id="ARBA00023002"/>
    </source>
</evidence>
<dbReference type="Pfam" id="PF07992">
    <property type="entry name" value="Pyr_redox_2"/>
    <property type="match status" value="1"/>
</dbReference>
<dbReference type="InterPro" id="IPR012999">
    <property type="entry name" value="Pyr_OxRdtase_I_AS"/>
</dbReference>
<accession>A0A9D1F8P7</accession>
<evidence type="ECO:0000313" key="20">
    <source>
        <dbReference type="Proteomes" id="UP000886741"/>
    </source>
</evidence>
<dbReference type="SUPFAM" id="SSF51905">
    <property type="entry name" value="FAD/NAD(P)-binding domain"/>
    <property type="match status" value="1"/>
</dbReference>
<keyword evidence="8 16" id="KW-0560">Oxidoreductase</keyword>
<evidence type="ECO:0000256" key="15">
    <source>
        <dbReference type="PIRSR" id="PIRSR000350-4"/>
    </source>
</evidence>
<keyword evidence="9 14" id="KW-0520">NAD</keyword>
<keyword evidence="7 14" id="KW-0274">FAD</keyword>
<comment type="miscellaneous">
    <text evidence="16">The active site is a redox-active disulfide bond.</text>
</comment>
<dbReference type="InterPro" id="IPR004099">
    <property type="entry name" value="Pyr_nucl-diS_OxRdtase_dimer"/>
</dbReference>
<feature type="binding site" evidence="14">
    <location>
        <position position="309"/>
    </location>
    <ligand>
        <name>FAD</name>
        <dbReference type="ChEBI" id="CHEBI:57692"/>
    </ligand>
</feature>
<comment type="catalytic activity">
    <reaction evidence="12 16">
        <text>N(6)-[(R)-dihydrolipoyl]-L-lysyl-[protein] + NAD(+) = N(6)-[(R)-lipoyl]-L-lysyl-[protein] + NADH + H(+)</text>
        <dbReference type="Rhea" id="RHEA:15045"/>
        <dbReference type="Rhea" id="RHEA-COMP:10474"/>
        <dbReference type="Rhea" id="RHEA-COMP:10475"/>
        <dbReference type="ChEBI" id="CHEBI:15378"/>
        <dbReference type="ChEBI" id="CHEBI:57540"/>
        <dbReference type="ChEBI" id="CHEBI:57945"/>
        <dbReference type="ChEBI" id="CHEBI:83099"/>
        <dbReference type="ChEBI" id="CHEBI:83100"/>
        <dbReference type="EC" id="1.8.1.4"/>
    </reaction>
</comment>
<feature type="binding site" evidence="14">
    <location>
        <begin position="183"/>
        <end position="190"/>
    </location>
    <ligand>
        <name>NAD(+)</name>
        <dbReference type="ChEBI" id="CHEBI:57540"/>
    </ligand>
</feature>
<dbReference type="Proteomes" id="UP000886741">
    <property type="component" value="Unassembled WGS sequence"/>
</dbReference>
<dbReference type="EC" id="1.8.1.4" evidence="3 16"/>
<dbReference type="InterPro" id="IPR006258">
    <property type="entry name" value="Lipoamide_DH"/>
</dbReference>
<reference evidence="19" key="2">
    <citation type="journal article" date="2021" name="PeerJ">
        <title>Extensive microbial diversity within the chicken gut microbiome revealed by metagenomics and culture.</title>
        <authorList>
            <person name="Gilroy R."/>
            <person name="Ravi A."/>
            <person name="Getino M."/>
            <person name="Pursley I."/>
            <person name="Horton D.L."/>
            <person name="Alikhan N.F."/>
            <person name="Baker D."/>
            <person name="Gharbi K."/>
            <person name="Hall N."/>
            <person name="Watson M."/>
            <person name="Adriaenssens E.M."/>
            <person name="Foster-Nyarko E."/>
            <person name="Jarju S."/>
            <person name="Secka A."/>
            <person name="Antonio M."/>
            <person name="Oren A."/>
            <person name="Chaudhuri R.R."/>
            <person name="La Ragione R."/>
            <person name="Hildebrand F."/>
            <person name="Pallen M.J."/>
        </authorList>
    </citation>
    <scope>NUCLEOTIDE SEQUENCE</scope>
    <source>
        <strain evidence="19">ChiBcec16-1751</strain>
    </source>
</reference>
<dbReference type="InterPro" id="IPR050151">
    <property type="entry name" value="Class-I_Pyr_Nuc-Dis_Oxidored"/>
</dbReference>
<dbReference type="NCBIfam" id="TIGR01350">
    <property type="entry name" value="lipoamide_DH"/>
    <property type="match status" value="1"/>
</dbReference>